<keyword evidence="2" id="KW-0813">Transport</keyword>
<feature type="transmembrane region" description="Helical" evidence="7">
    <location>
        <begin position="132"/>
        <end position="156"/>
    </location>
</feature>
<dbReference type="Pfam" id="PF07690">
    <property type="entry name" value="MFS_1"/>
    <property type="match status" value="2"/>
</dbReference>
<feature type="transmembrane region" description="Helical" evidence="7">
    <location>
        <begin position="74"/>
        <end position="93"/>
    </location>
</feature>
<dbReference type="InterPro" id="IPR020846">
    <property type="entry name" value="MFS_dom"/>
</dbReference>
<dbReference type="GO" id="GO:0005886">
    <property type="term" value="C:plasma membrane"/>
    <property type="evidence" value="ECO:0007669"/>
    <property type="project" value="UniProtKB-SubCell"/>
</dbReference>
<keyword evidence="10" id="KW-1185">Reference proteome</keyword>
<dbReference type="InterPro" id="IPR036259">
    <property type="entry name" value="MFS_trans_sf"/>
</dbReference>
<dbReference type="InterPro" id="IPR005829">
    <property type="entry name" value="Sugar_transporter_CS"/>
</dbReference>
<evidence type="ECO:0000256" key="4">
    <source>
        <dbReference type="ARBA" id="ARBA00022692"/>
    </source>
</evidence>
<comment type="caution">
    <text evidence="9">The sequence shown here is derived from an EMBL/GenBank/DDBJ whole genome shotgun (WGS) entry which is preliminary data.</text>
</comment>
<dbReference type="InterPro" id="IPR011701">
    <property type="entry name" value="MFS"/>
</dbReference>
<gene>
    <name evidence="9" type="ORF">EDM52_05235</name>
</gene>
<dbReference type="PROSITE" id="PS50850">
    <property type="entry name" value="MFS"/>
    <property type="match status" value="1"/>
</dbReference>
<evidence type="ECO:0000313" key="10">
    <source>
        <dbReference type="Proteomes" id="UP000282028"/>
    </source>
</evidence>
<dbReference type="CDD" id="cd17329">
    <property type="entry name" value="MFS_MdtH_MDR_like"/>
    <property type="match status" value="1"/>
</dbReference>
<dbReference type="PANTHER" id="PTHR23517:SF3">
    <property type="entry name" value="INTEGRAL MEMBRANE TRANSPORT PROTEIN"/>
    <property type="match status" value="1"/>
</dbReference>
<dbReference type="RefSeq" id="WP_122907979.1">
    <property type="nucleotide sequence ID" value="NZ_CBCSBE010000004.1"/>
</dbReference>
<dbReference type="PANTHER" id="PTHR23517">
    <property type="entry name" value="RESISTANCE PROTEIN MDTM, PUTATIVE-RELATED-RELATED"/>
    <property type="match status" value="1"/>
</dbReference>
<feature type="transmembrane region" description="Helical" evidence="7">
    <location>
        <begin position="382"/>
        <end position="402"/>
    </location>
</feature>
<name>A0A3M8CJB1_9BACL</name>
<dbReference type="SUPFAM" id="SSF103473">
    <property type="entry name" value="MFS general substrate transporter"/>
    <property type="match status" value="1"/>
</dbReference>
<keyword evidence="4 7" id="KW-0812">Transmembrane</keyword>
<dbReference type="OrthoDB" id="9793283at2"/>
<dbReference type="Gene3D" id="1.20.1250.20">
    <property type="entry name" value="MFS general substrate transporter like domains"/>
    <property type="match status" value="2"/>
</dbReference>
<dbReference type="Proteomes" id="UP000282028">
    <property type="component" value="Unassembled WGS sequence"/>
</dbReference>
<feature type="domain" description="Major facilitator superfamily (MFS) profile" evidence="8">
    <location>
        <begin position="1"/>
        <end position="410"/>
    </location>
</feature>
<evidence type="ECO:0000256" key="6">
    <source>
        <dbReference type="ARBA" id="ARBA00023136"/>
    </source>
</evidence>
<feature type="transmembrane region" description="Helical" evidence="7">
    <location>
        <begin position="99"/>
        <end position="120"/>
    </location>
</feature>
<keyword evidence="3" id="KW-1003">Cell membrane</keyword>
<accession>A0A3M8CJB1</accession>
<evidence type="ECO:0000256" key="3">
    <source>
        <dbReference type="ARBA" id="ARBA00022475"/>
    </source>
</evidence>
<comment type="subcellular location">
    <subcellularLocation>
        <location evidence="1">Cell membrane</location>
        <topology evidence="1">Multi-pass membrane protein</topology>
    </subcellularLocation>
</comment>
<protein>
    <submittedName>
        <fullName evidence="9">MFS transporter</fullName>
    </submittedName>
</protein>
<keyword evidence="6 7" id="KW-0472">Membrane</keyword>
<proteinExistence type="predicted"/>
<feature type="transmembrane region" description="Helical" evidence="7">
    <location>
        <begin position="302"/>
        <end position="327"/>
    </location>
</feature>
<feature type="transmembrane region" description="Helical" evidence="7">
    <location>
        <begin position="162"/>
        <end position="181"/>
    </location>
</feature>
<dbReference type="EMBL" id="RHHR01000009">
    <property type="protein sequence ID" value="RNB75822.1"/>
    <property type="molecule type" value="Genomic_DNA"/>
</dbReference>
<organism evidence="9 10">
    <name type="scientific">Brevibacillus invocatus</name>
    <dbReference type="NCBI Taxonomy" id="173959"/>
    <lineage>
        <taxon>Bacteria</taxon>
        <taxon>Bacillati</taxon>
        <taxon>Bacillota</taxon>
        <taxon>Bacilli</taxon>
        <taxon>Bacillales</taxon>
        <taxon>Paenibacillaceae</taxon>
        <taxon>Brevibacillus</taxon>
    </lineage>
</organism>
<dbReference type="AlphaFoldDB" id="A0A3M8CJB1"/>
<feature type="transmembrane region" description="Helical" evidence="7">
    <location>
        <begin position="258"/>
        <end position="282"/>
    </location>
</feature>
<feature type="transmembrane region" description="Helical" evidence="7">
    <location>
        <begin position="12"/>
        <end position="31"/>
    </location>
</feature>
<dbReference type="InterPro" id="IPR050171">
    <property type="entry name" value="MFS_Transporters"/>
</dbReference>
<evidence type="ECO:0000256" key="1">
    <source>
        <dbReference type="ARBA" id="ARBA00004651"/>
    </source>
</evidence>
<evidence type="ECO:0000256" key="7">
    <source>
        <dbReference type="SAM" id="Phobius"/>
    </source>
</evidence>
<feature type="transmembrane region" description="Helical" evidence="7">
    <location>
        <begin position="215"/>
        <end position="238"/>
    </location>
</feature>
<keyword evidence="5 7" id="KW-1133">Transmembrane helix</keyword>
<feature type="transmembrane region" description="Helical" evidence="7">
    <location>
        <begin position="43"/>
        <end position="62"/>
    </location>
</feature>
<reference evidence="9 10" key="1">
    <citation type="submission" date="2018-10" db="EMBL/GenBank/DDBJ databases">
        <title>Phylogenomics of Brevibacillus.</title>
        <authorList>
            <person name="Dunlap C."/>
        </authorList>
    </citation>
    <scope>NUCLEOTIDE SEQUENCE [LARGE SCALE GENOMIC DNA]</scope>
    <source>
        <strain evidence="9 10">JCM 12215</strain>
    </source>
</reference>
<sequence length="412" mass="46462">MQWRSWDLNLKVRLFGELITHTFFWMYFPFMALLFSDSFGKDVAGILLMIPPLLGIFSNLFAGYLADRIGRKPTMLISLFVSSSMFALFAFSWSPWIDYLAFIGIGVAGSLYWPASSAMVADLTTEEDRRVVFATFYTAMNIGVVAGPVLGSFFFVHYRTELLIACMIIEFLFAITVLFLIKETLPAHTREEKAKEGFSIKKQFRSYVVIFRDKVFALYTLAGVFVAIAFMQLDLYMALYVKENVMQQPLLSWGDWSFQVGGTSAFGWLMGLNGLLVVLFTLPVTNWFQHWSDRNSLVASSVLYGFGMFMMAFTSNIWLLFGCMVILTLGELIRTPVAQSFVSKYAPEDARGQYMGASSLQFSIGRFIAPLTIGFSAWMPPVGVFGIILGVSLLSACVYMYMFRLIPANQES</sequence>
<evidence type="ECO:0000259" key="8">
    <source>
        <dbReference type="PROSITE" id="PS50850"/>
    </source>
</evidence>
<dbReference type="PROSITE" id="PS00216">
    <property type="entry name" value="SUGAR_TRANSPORT_1"/>
    <property type="match status" value="1"/>
</dbReference>
<dbReference type="GO" id="GO:0022857">
    <property type="term" value="F:transmembrane transporter activity"/>
    <property type="evidence" value="ECO:0007669"/>
    <property type="project" value="InterPro"/>
</dbReference>
<evidence type="ECO:0000256" key="5">
    <source>
        <dbReference type="ARBA" id="ARBA00022989"/>
    </source>
</evidence>
<evidence type="ECO:0000256" key="2">
    <source>
        <dbReference type="ARBA" id="ARBA00022448"/>
    </source>
</evidence>
<evidence type="ECO:0000313" key="9">
    <source>
        <dbReference type="EMBL" id="RNB75822.1"/>
    </source>
</evidence>